<evidence type="ECO:0000259" key="8">
    <source>
        <dbReference type="PROSITE" id="PS50850"/>
    </source>
</evidence>
<feature type="transmembrane region" description="Helical" evidence="7">
    <location>
        <begin position="395"/>
        <end position="414"/>
    </location>
</feature>
<name>A0A8E2E0M1_9PEZI</name>
<feature type="transmembrane region" description="Helical" evidence="7">
    <location>
        <begin position="159"/>
        <end position="179"/>
    </location>
</feature>
<comment type="subcellular location">
    <subcellularLocation>
        <location evidence="1">Membrane</location>
        <topology evidence="1">Multi-pass membrane protein</topology>
    </subcellularLocation>
</comment>
<dbReference type="Gene3D" id="1.20.1250.20">
    <property type="entry name" value="MFS general substrate transporter like domains"/>
    <property type="match status" value="1"/>
</dbReference>
<evidence type="ECO:0000256" key="4">
    <source>
        <dbReference type="ARBA" id="ARBA00022989"/>
    </source>
</evidence>
<reference evidence="9 10" key="1">
    <citation type="journal article" date="2016" name="Nat. Commun.">
        <title>Ectomycorrhizal ecology is imprinted in the genome of the dominant symbiotic fungus Cenococcum geophilum.</title>
        <authorList>
            <consortium name="DOE Joint Genome Institute"/>
            <person name="Peter M."/>
            <person name="Kohler A."/>
            <person name="Ohm R.A."/>
            <person name="Kuo A."/>
            <person name="Krutzmann J."/>
            <person name="Morin E."/>
            <person name="Arend M."/>
            <person name="Barry K.W."/>
            <person name="Binder M."/>
            <person name="Choi C."/>
            <person name="Clum A."/>
            <person name="Copeland A."/>
            <person name="Grisel N."/>
            <person name="Haridas S."/>
            <person name="Kipfer T."/>
            <person name="LaButti K."/>
            <person name="Lindquist E."/>
            <person name="Lipzen A."/>
            <person name="Maire R."/>
            <person name="Meier B."/>
            <person name="Mihaltcheva S."/>
            <person name="Molinier V."/>
            <person name="Murat C."/>
            <person name="Poggeler S."/>
            <person name="Quandt C.A."/>
            <person name="Sperisen C."/>
            <person name="Tritt A."/>
            <person name="Tisserant E."/>
            <person name="Crous P.W."/>
            <person name="Henrissat B."/>
            <person name="Nehls U."/>
            <person name="Egli S."/>
            <person name="Spatafora J.W."/>
            <person name="Grigoriev I.V."/>
            <person name="Martin F.M."/>
        </authorList>
    </citation>
    <scope>NUCLEOTIDE SEQUENCE [LARGE SCALE GENOMIC DNA]</scope>
    <source>
        <strain evidence="9 10">CBS 459.81</strain>
    </source>
</reference>
<dbReference type="Gene3D" id="1.20.1720.10">
    <property type="entry name" value="Multidrug resistance protein D"/>
    <property type="match status" value="1"/>
</dbReference>
<feature type="transmembrane region" description="Helical" evidence="7">
    <location>
        <begin position="6"/>
        <end position="29"/>
    </location>
</feature>
<keyword evidence="2" id="KW-0813">Transport</keyword>
<dbReference type="CDD" id="cd17502">
    <property type="entry name" value="MFS_Azr1_MDR_like"/>
    <property type="match status" value="1"/>
</dbReference>
<dbReference type="Pfam" id="PF07690">
    <property type="entry name" value="MFS_1"/>
    <property type="match status" value="1"/>
</dbReference>
<sequence length="519" mass="54973">MKRSVIVLGILFGVFVFALDISIIATATPKITSEFKSLADVGWYGSAFFLTFAATQSVWGKLYKYFSLRGVFIASILVLEIGSLICALAPNSPALIVGRAVQSMGGAGSTLDSYAISAFIAQPEKVPIIIGLIGCTLSLASVLGPLLGGVLTQSVTWRWCFWINLPVGAVTVVTVFLFFRTPANAKAAAKTPLREILLSFDPLGVVLLLASLLCHFLALQWGGINKAWHSSAIIGLLVGWILLSAAFASNEWWQGDRALVALRILKTRGISAVCAFVLFSYGAYFAVLYNVPLYFQAMNGLSPQESGIRTIPVILATSATSMISSIVISKVGIFQPFLIAGGALAGIGAGLIYTFDLDTGLGKEIGYQIIFGVGTGVVQIPAMVGGTLAANEDKAVTLSTVCVTQFCSAAYVIAATDSIMNNLILKNLPRYAPGLDPHQVLLIGEGGLQDAFSGETLRGARQAFVDGLKGAWALGVTLLCVSFFCAFIAKWPGRMAPEVTERDDDQTSESVDKALPADV</sequence>
<organism evidence="9 10">
    <name type="scientific">Lepidopterella palustris CBS 459.81</name>
    <dbReference type="NCBI Taxonomy" id="1314670"/>
    <lineage>
        <taxon>Eukaryota</taxon>
        <taxon>Fungi</taxon>
        <taxon>Dikarya</taxon>
        <taxon>Ascomycota</taxon>
        <taxon>Pezizomycotina</taxon>
        <taxon>Dothideomycetes</taxon>
        <taxon>Pleosporomycetidae</taxon>
        <taxon>Mytilinidiales</taxon>
        <taxon>Argynnaceae</taxon>
        <taxon>Lepidopterella</taxon>
    </lineage>
</organism>
<dbReference type="PROSITE" id="PS50850">
    <property type="entry name" value="MFS"/>
    <property type="match status" value="1"/>
</dbReference>
<evidence type="ECO:0000256" key="5">
    <source>
        <dbReference type="ARBA" id="ARBA00023136"/>
    </source>
</evidence>
<evidence type="ECO:0000256" key="2">
    <source>
        <dbReference type="ARBA" id="ARBA00022448"/>
    </source>
</evidence>
<evidence type="ECO:0000313" key="10">
    <source>
        <dbReference type="Proteomes" id="UP000250266"/>
    </source>
</evidence>
<feature type="transmembrane region" description="Helical" evidence="7">
    <location>
        <begin position="471"/>
        <end position="489"/>
    </location>
</feature>
<dbReference type="Proteomes" id="UP000250266">
    <property type="component" value="Unassembled WGS sequence"/>
</dbReference>
<feature type="transmembrane region" description="Helical" evidence="7">
    <location>
        <begin position="41"/>
        <end position="59"/>
    </location>
</feature>
<feature type="transmembrane region" description="Helical" evidence="7">
    <location>
        <begin position="269"/>
        <end position="291"/>
    </location>
</feature>
<feature type="transmembrane region" description="Helical" evidence="7">
    <location>
        <begin position="227"/>
        <end position="248"/>
    </location>
</feature>
<dbReference type="PANTHER" id="PTHR23501">
    <property type="entry name" value="MAJOR FACILITATOR SUPERFAMILY"/>
    <property type="match status" value="1"/>
</dbReference>
<dbReference type="InterPro" id="IPR020846">
    <property type="entry name" value="MFS_dom"/>
</dbReference>
<keyword evidence="3 7" id="KW-0812">Transmembrane</keyword>
<keyword evidence="5 7" id="KW-0472">Membrane</keyword>
<feature type="transmembrane region" description="Helical" evidence="7">
    <location>
        <begin position="367"/>
        <end position="388"/>
    </location>
</feature>
<feature type="transmembrane region" description="Helical" evidence="7">
    <location>
        <begin position="336"/>
        <end position="355"/>
    </location>
</feature>
<feature type="transmembrane region" description="Helical" evidence="7">
    <location>
        <begin position="126"/>
        <end position="147"/>
    </location>
</feature>
<dbReference type="AlphaFoldDB" id="A0A8E2E0M1"/>
<dbReference type="InterPro" id="IPR036259">
    <property type="entry name" value="MFS_trans_sf"/>
</dbReference>
<accession>A0A8E2E0M1</accession>
<dbReference type="PANTHER" id="PTHR23501:SF177">
    <property type="entry name" value="MAJOR FACILITATOR SUPERFAMILY (MFS) PROFILE DOMAIN-CONTAINING PROTEIN-RELATED"/>
    <property type="match status" value="1"/>
</dbReference>
<evidence type="ECO:0000256" key="3">
    <source>
        <dbReference type="ARBA" id="ARBA00022692"/>
    </source>
</evidence>
<proteinExistence type="predicted"/>
<dbReference type="GO" id="GO:0005886">
    <property type="term" value="C:plasma membrane"/>
    <property type="evidence" value="ECO:0007669"/>
    <property type="project" value="TreeGrafter"/>
</dbReference>
<feature type="region of interest" description="Disordered" evidence="6">
    <location>
        <begin position="499"/>
        <end position="519"/>
    </location>
</feature>
<gene>
    <name evidence="9" type="ORF">K432DRAFT_409228</name>
</gene>
<keyword evidence="10" id="KW-1185">Reference proteome</keyword>
<evidence type="ECO:0000313" key="9">
    <source>
        <dbReference type="EMBL" id="OCK75202.1"/>
    </source>
</evidence>
<evidence type="ECO:0000256" key="6">
    <source>
        <dbReference type="SAM" id="MobiDB-lite"/>
    </source>
</evidence>
<evidence type="ECO:0000256" key="1">
    <source>
        <dbReference type="ARBA" id="ARBA00004141"/>
    </source>
</evidence>
<evidence type="ECO:0000256" key="7">
    <source>
        <dbReference type="SAM" id="Phobius"/>
    </source>
</evidence>
<dbReference type="InterPro" id="IPR011701">
    <property type="entry name" value="MFS"/>
</dbReference>
<feature type="transmembrane region" description="Helical" evidence="7">
    <location>
        <begin position="311"/>
        <end position="329"/>
    </location>
</feature>
<dbReference type="GO" id="GO:0022857">
    <property type="term" value="F:transmembrane transporter activity"/>
    <property type="evidence" value="ECO:0007669"/>
    <property type="project" value="InterPro"/>
</dbReference>
<dbReference type="EMBL" id="KV745350">
    <property type="protein sequence ID" value="OCK75202.1"/>
    <property type="molecule type" value="Genomic_DNA"/>
</dbReference>
<feature type="transmembrane region" description="Helical" evidence="7">
    <location>
        <begin position="200"/>
        <end position="221"/>
    </location>
</feature>
<feature type="domain" description="Major facilitator superfamily (MFS) profile" evidence="8">
    <location>
        <begin position="6"/>
        <end position="519"/>
    </location>
</feature>
<dbReference type="OrthoDB" id="10021397at2759"/>
<protein>
    <submittedName>
        <fullName evidence="9">Putative MFS transporter</fullName>
    </submittedName>
</protein>
<keyword evidence="4 7" id="KW-1133">Transmembrane helix</keyword>
<feature type="transmembrane region" description="Helical" evidence="7">
    <location>
        <begin position="71"/>
        <end position="89"/>
    </location>
</feature>
<dbReference type="SUPFAM" id="SSF103473">
    <property type="entry name" value="MFS general substrate transporter"/>
    <property type="match status" value="1"/>
</dbReference>